<gene>
    <name evidence="2" type="ORF">HII31_03313</name>
</gene>
<protein>
    <recommendedName>
        <fullName evidence="1">BTB domain-containing protein</fullName>
    </recommendedName>
</protein>
<comment type="caution">
    <text evidence="2">The sequence shown here is derived from an EMBL/GenBank/DDBJ whole genome shotgun (WGS) entry which is preliminary data.</text>
</comment>
<dbReference type="Pfam" id="PF00651">
    <property type="entry name" value="BTB"/>
    <property type="match status" value="1"/>
</dbReference>
<dbReference type="CDD" id="cd18186">
    <property type="entry name" value="BTB_POZ_ZBTB_KLHL-like"/>
    <property type="match status" value="1"/>
</dbReference>
<accession>A0A8H6RN60</accession>
<dbReference type="AlphaFoldDB" id="A0A8H6RN60"/>
<dbReference type="PANTHER" id="PTHR47843:SF2">
    <property type="entry name" value="BTB DOMAIN-CONTAINING PROTEIN"/>
    <property type="match status" value="1"/>
</dbReference>
<dbReference type="Proteomes" id="UP000660729">
    <property type="component" value="Unassembled WGS sequence"/>
</dbReference>
<name>A0A8H6RN60_9PEZI</name>
<dbReference type="PANTHER" id="PTHR47843">
    <property type="entry name" value="BTB DOMAIN-CONTAINING PROTEIN-RELATED"/>
    <property type="match status" value="1"/>
</dbReference>
<dbReference type="InterPro" id="IPR011333">
    <property type="entry name" value="SKP1/BTB/POZ_sf"/>
</dbReference>
<evidence type="ECO:0000313" key="2">
    <source>
        <dbReference type="EMBL" id="KAF7195421.1"/>
    </source>
</evidence>
<dbReference type="Gene3D" id="3.30.710.10">
    <property type="entry name" value="Potassium Channel Kv1.1, Chain A"/>
    <property type="match status" value="1"/>
</dbReference>
<dbReference type="SUPFAM" id="SSF54695">
    <property type="entry name" value="POZ domain"/>
    <property type="match status" value="1"/>
</dbReference>
<sequence length="220" mass="25225">MADADTRAAKRRRFTSPLVTIKVGADAESFTIHQADLAEHSPFFKAALDAKWREGQTREISLPEDEPDVVVIYLDWLSSKDVPLFLSESKTPDYTLLFKVYIFGDKVKDDAFCDRVLSMVCRGLDLKDAKGDVRSPAPSKLKFLYDRTLPSCPLRALIAQAYADRCEETWFDDSDGKSYSDCPKDFFFDMTKAFIKLRGESEVAGWYDRREQFFKQKPQL</sequence>
<dbReference type="InterPro" id="IPR000210">
    <property type="entry name" value="BTB/POZ_dom"/>
</dbReference>
<keyword evidence="3" id="KW-1185">Reference proteome</keyword>
<dbReference type="PROSITE" id="PS50097">
    <property type="entry name" value="BTB"/>
    <property type="match status" value="1"/>
</dbReference>
<reference evidence="2" key="1">
    <citation type="submission" date="2020-04" db="EMBL/GenBank/DDBJ databases">
        <title>Draft genome resource of the tomato pathogen Pseudocercospora fuligena.</title>
        <authorList>
            <person name="Zaccaron A."/>
        </authorList>
    </citation>
    <scope>NUCLEOTIDE SEQUENCE</scope>
    <source>
        <strain evidence="2">PF001</strain>
    </source>
</reference>
<dbReference type="EMBL" id="JABCIY010000040">
    <property type="protein sequence ID" value="KAF7195421.1"/>
    <property type="molecule type" value="Genomic_DNA"/>
</dbReference>
<evidence type="ECO:0000313" key="3">
    <source>
        <dbReference type="Proteomes" id="UP000660729"/>
    </source>
</evidence>
<feature type="domain" description="BTB" evidence="1">
    <location>
        <begin position="17"/>
        <end position="86"/>
    </location>
</feature>
<evidence type="ECO:0000259" key="1">
    <source>
        <dbReference type="PROSITE" id="PS50097"/>
    </source>
</evidence>
<organism evidence="2 3">
    <name type="scientific">Pseudocercospora fuligena</name>
    <dbReference type="NCBI Taxonomy" id="685502"/>
    <lineage>
        <taxon>Eukaryota</taxon>
        <taxon>Fungi</taxon>
        <taxon>Dikarya</taxon>
        <taxon>Ascomycota</taxon>
        <taxon>Pezizomycotina</taxon>
        <taxon>Dothideomycetes</taxon>
        <taxon>Dothideomycetidae</taxon>
        <taxon>Mycosphaerellales</taxon>
        <taxon>Mycosphaerellaceae</taxon>
        <taxon>Pseudocercospora</taxon>
    </lineage>
</organism>
<dbReference type="OrthoDB" id="3648615at2759"/>
<proteinExistence type="predicted"/>